<gene>
    <name evidence="1" type="ORF">GCM10007298_26790</name>
</gene>
<dbReference type="SUPFAM" id="SSF53244">
    <property type="entry name" value="MurD-like peptide ligases, peptide-binding domain"/>
    <property type="match status" value="1"/>
</dbReference>
<evidence type="ECO:0000313" key="1">
    <source>
        <dbReference type="EMBL" id="GGF29488.1"/>
    </source>
</evidence>
<reference evidence="2" key="1">
    <citation type="journal article" date="2019" name="Int. J. Syst. Evol. Microbiol.">
        <title>The Global Catalogue of Microorganisms (GCM) 10K type strain sequencing project: providing services to taxonomists for standard genome sequencing and annotation.</title>
        <authorList>
            <consortium name="The Broad Institute Genomics Platform"/>
            <consortium name="The Broad Institute Genome Sequencing Center for Infectious Disease"/>
            <person name="Wu L."/>
            <person name="Ma J."/>
        </authorList>
    </citation>
    <scope>NUCLEOTIDE SEQUENCE [LARGE SCALE GENOMIC DNA]</scope>
    <source>
        <strain evidence="2">CCM 7855</strain>
    </source>
</reference>
<evidence type="ECO:0008006" key="3">
    <source>
        <dbReference type="Google" id="ProtNLM"/>
    </source>
</evidence>
<dbReference type="EMBL" id="BMCS01000001">
    <property type="protein sequence ID" value="GGF29488.1"/>
    <property type="molecule type" value="Genomic_DNA"/>
</dbReference>
<dbReference type="RefSeq" id="WP_188490142.1">
    <property type="nucleotide sequence ID" value="NZ_BMCS01000001.1"/>
</dbReference>
<keyword evidence="2" id="KW-1185">Reference proteome</keyword>
<proteinExistence type="predicted"/>
<dbReference type="Proteomes" id="UP000632454">
    <property type="component" value="Unassembled WGS sequence"/>
</dbReference>
<comment type="caution">
    <text evidence="1">The sequence shown here is derived from an EMBL/GenBank/DDBJ whole genome shotgun (WGS) entry which is preliminary data.</text>
</comment>
<name>A0ABQ1UZ82_9NOCA</name>
<accession>A0ABQ1UZ82</accession>
<dbReference type="Gene3D" id="3.90.190.20">
    <property type="entry name" value="Mur ligase, C-terminal domain"/>
    <property type="match status" value="1"/>
</dbReference>
<dbReference type="InterPro" id="IPR036615">
    <property type="entry name" value="Mur_ligase_C_dom_sf"/>
</dbReference>
<protein>
    <recommendedName>
        <fullName evidence="3">UDP-N-acetylmuramoyl-tripeptide--D-alanyl-D-alanine ligase</fullName>
    </recommendedName>
</protein>
<evidence type="ECO:0000313" key="2">
    <source>
        <dbReference type="Proteomes" id="UP000632454"/>
    </source>
</evidence>
<sequence>MSDTGIWVLDTGGRAGSDIDHDTVRGLIRDLVGMTRDRGVGRSWAVLAELDAPELTDENDRALAHDRVGRLAVRLAVDTVISVGESRSVRALHQGAVMEGSWGEEALLVADAAEALEILDAQIGDGDVVLIAGGRAGDLSAVTNALLDNDRWTATLTAAPER</sequence>
<organism evidence="1 2">
    <name type="scientific">Williamsia phyllosphaerae</name>
    <dbReference type="NCBI Taxonomy" id="885042"/>
    <lineage>
        <taxon>Bacteria</taxon>
        <taxon>Bacillati</taxon>
        <taxon>Actinomycetota</taxon>
        <taxon>Actinomycetes</taxon>
        <taxon>Mycobacteriales</taxon>
        <taxon>Nocardiaceae</taxon>
        <taxon>Williamsia</taxon>
    </lineage>
</organism>